<keyword evidence="6 10" id="KW-1133">Transmembrane helix</keyword>
<feature type="transmembrane region" description="Helical" evidence="10">
    <location>
        <begin position="297"/>
        <end position="320"/>
    </location>
</feature>
<evidence type="ECO:0000256" key="7">
    <source>
        <dbReference type="ARBA" id="ARBA00023065"/>
    </source>
</evidence>
<dbReference type="GO" id="GO:0015297">
    <property type="term" value="F:antiporter activity"/>
    <property type="evidence" value="ECO:0007669"/>
    <property type="project" value="UniProtKB-KW"/>
</dbReference>
<evidence type="ECO:0000256" key="10">
    <source>
        <dbReference type="SAM" id="Phobius"/>
    </source>
</evidence>
<evidence type="ECO:0000256" key="1">
    <source>
        <dbReference type="ARBA" id="ARBA00004651"/>
    </source>
</evidence>
<feature type="transmembrane region" description="Helical" evidence="10">
    <location>
        <begin position="332"/>
        <end position="363"/>
    </location>
</feature>
<dbReference type="PANTHER" id="PTHR43298">
    <property type="entry name" value="MULTIDRUG RESISTANCE PROTEIN NORM-RELATED"/>
    <property type="match status" value="1"/>
</dbReference>
<dbReference type="InterPro" id="IPR002528">
    <property type="entry name" value="MATE_fam"/>
</dbReference>
<dbReference type="EMBL" id="UINC01000349">
    <property type="protein sequence ID" value="SUZ53782.1"/>
    <property type="molecule type" value="Genomic_DNA"/>
</dbReference>
<keyword evidence="3" id="KW-0050">Antiport</keyword>
<name>A0A381NGQ7_9ZZZZ</name>
<sequence length="471" mass="50067">MTDTTRPTKTFDRRIVEGPLGLAVWRLAWPTMLQNMIGGLQGVIDQAMVGNYVGHIGNAAIGVSMQIFILVIVFVASIFTGMGVLVARFAGAGDHDKVNRSVYQAFIVSLALAFGVLAPLGYYFAPSLLRLINAAPEVQLEALPYIRIMFVFSIGMLMFFLFSGALRAAGDAKTPMRLGILMTALNVILSIALIRGVGPIPAFGTRGAAMGTVIASGTVGLVFLYLLASNRLVIQFSGTMTYKPDFRIIRSLFRFGLPAGFQGIVMNLGGLMMLRFIGGLSVSAEAQAAYSVGYTQLFSFITWTSVGLMGAASAMAGQNLGAGQPHRSARTAWVAAGFGLGLASVIGAAFVFVPEALLAVFGMTDGPVLVLGRQLLGYLAISGLFVTVAMTFTGALQGTGDTRGPLYISILSQVIIPVGLCFIVQSTRGLEASDIWLAIVFGHVTRCGLSILRFQRGKWRNIRVDIDPTPA</sequence>
<accession>A0A381NGQ7</accession>
<reference evidence="11" key="1">
    <citation type="submission" date="2018-05" db="EMBL/GenBank/DDBJ databases">
        <authorList>
            <person name="Lanie J.A."/>
            <person name="Ng W.-L."/>
            <person name="Kazmierczak K.M."/>
            <person name="Andrzejewski T.M."/>
            <person name="Davidsen T.M."/>
            <person name="Wayne K.J."/>
            <person name="Tettelin H."/>
            <person name="Glass J.I."/>
            <person name="Rusch D."/>
            <person name="Podicherti R."/>
            <person name="Tsui H.-C.T."/>
            <person name="Winkler M.E."/>
        </authorList>
    </citation>
    <scope>NUCLEOTIDE SEQUENCE</scope>
</reference>
<evidence type="ECO:0000256" key="5">
    <source>
        <dbReference type="ARBA" id="ARBA00022692"/>
    </source>
</evidence>
<feature type="transmembrane region" description="Helical" evidence="10">
    <location>
        <begin position="67"/>
        <end position="90"/>
    </location>
</feature>
<dbReference type="GO" id="GO:0042910">
    <property type="term" value="F:xenobiotic transmembrane transporter activity"/>
    <property type="evidence" value="ECO:0007669"/>
    <property type="project" value="InterPro"/>
</dbReference>
<keyword evidence="5 10" id="KW-0812">Transmembrane</keyword>
<evidence type="ECO:0000256" key="9">
    <source>
        <dbReference type="ARBA" id="ARBA00031636"/>
    </source>
</evidence>
<feature type="transmembrane region" description="Helical" evidence="10">
    <location>
        <begin position="102"/>
        <end position="125"/>
    </location>
</feature>
<dbReference type="AlphaFoldDB" id="A0A381NGQ7"/>
<dbReference type="GO" id="GO:0005886">
    <property type="term" value="C:plasma membrane"/>
    <property type="evidence" value="ECO:0007669"/>
    <property type="project" value="UniProtKB-SubCell"/>
</dbReference>
<dbReference type="GO" id="GO:0006811">
    <property type="term" value="P:monoatomic ion transport"/>
    <property type="evidence" value="ECO:0007669"/>
    <property type="project" value="UniProtKB-KW"/>
</dbReference>
<keyword evidence="2" id="KW-0813">Transport</keyword>
<proteinExistence type="predicted"/>
<feature type="transmembrane region" description="Helical" evidence="10">
    <location>
        <begin position="178"/>
        <end position="197"/>
    </location>
</feature>
<feature type="transmembrane region" description="Helical" evidence="10">
    <location>
        <begin position="375"/>
        <end position="396"/>
    </location>
</feature>
<evidence type="ECO:0000313" key="11">
    <source>
        <dbReference type="EMBL" id="SUZ53782.1"/>
    </source>
</evidence>
<keyword evidence="4" id="KW-1003">Cell membrane</keyword>
<organism evidence="11">
    <name type="scientific">marine metagenome</name>
    <dbReference type="NCBI Taxonomy" id="408172"/>
    <lineage>
        <taxon>unclassified sequences</taxon>
        <taxon>metagenomes</taxon>
        <taxon>ecological metagenomes</taxon>
    </lineage>
</organism>
<evidence type="ECO:0000256" key="4">
    <source>
        <dbReference type="ARBA" id="ARBA00022475"/>
    </source>
</evidence>
<feature type="transmembrane region" description="Helical" evidence="10">
    <location>
        <begin position="209"/>
        <end position="234"/>
    </location>
</feature>
<keyword evidence="7" id="KW-0406">Ion transport</keyword>
<feature type="transmembrane region" description="Helical" evidence="10">
    <location>
        <begin position="435"/>
        <end position="454"/>
    </location>
</feature>
<feature type="transmembrane region" description="Helical" evidence="10">
    <location>
        <begin position="255"/>
        <end position="277"/>
    </location>
</feature>
<feature type="transmembrane region" description="Helical" evidence="10">
    <location>
        <begin position="145"/>
        <end position="166"/>
    </location>
</feature>
<gene>
    <name evidence="11" type="ORF">METZ01_LOCUS6636</name>
</gene>
<dbReference type="PANTHER" id="PTHR43298:SF2">
    <property type="entry name" value="FMN_FAD EXPORTER YEEO-RELATED"/>
    <property type="match status" value="1"/>
</dbReference>
<evidence type="ECO:0000256" key="3">
    <source>
        <dbReference type="ARBA" id="ARBA00022449"/>
    </source>
</evidence>
<dbReference type="CDD" id="cd13137">
    <property type="entry name" value="MATE_NorM_like"/>
    <property type="match status" value="1"/>
</dbReference>
<evidence type="ECO:0000256" key="8">
    <source>
        <dbReference type="ARBA" id="ARBA00023136"/>
    </source>
</evidence>
<evidence type="ECO:0000256" key="2">
    <source>
        <dbReference type="ARBA" id="ARBA00022448"/>
    </source>
</evidence>
<feature type="transmembrane region" description="Helical" evidence="10">
    <location>
        <begin position="408"/>
        <end position="429"/>
    </location>
</feature>
<protein>
    <recommendedName>
        <fullName evidence="9">Multidrug-efflux transporter</fullName>
    </recommendedName>
</protein>
<dbReference type="Pfam" id="PF01554">
    <property type="entry name" value="MatE"/>
    <property type="match status" value="2"/>
</dbReference>
<dbReference type="InterPro" id="IPR048279">
    <property type="entry name" value="MdtK-like"/>
</dbReference>
<dbReference type="PIRSF" id="PIRSF006603">
    <property type="entry name" value="DinF"/>
    <property type="match status" value="1"/>
</dbReference>
<dbReference type="InterPro" id="IPR050222">
    <property type="entry name" value="MATE_MdtK"/>
</dbReference>
<dbReference type="NCBIfam" id="TIGR00797">
    <property type="entry name" value="matE"/>
    <property type="match status" value="1"/>
</dbReference>
<keyword evidence="8 10" id="KW-0472">Membrane</keyword>
<evidence type="ECO:0000256" key="6">
    <source>
        <dbReference type="ARBA" id="ARBA00022989"/>
    </source>
</evidence>
<comment type="subcellular location">
    <subcellularLocation>
        <location evidence="1">Cell membrane</location>
        <topology evidence="1">Multi-pass membrane protein</topology>
    </subcellularLocation>
</comment>